<dbReference type="SUPFAM" id="SSF69572">
    <property type="entry name" value="Activating enzymes of the ubiquitin-like proteins"/>
    <property type="match status" value="1"/>
</dbReference>
<keyword evidence="7" id="KW-0067">ATP-binding</keyword>
<dbReference type="CDD" id="cd00757">
    <property type="entry name" value="ThiF_MoeB_HesA_family"/>
    <property type="match status" value="1"/>
</dbReference>
<keyword evidence="3" id="KW-0479">Metal-binding</keyword>
<evidence type="ECO:0000313" key="11">
    <source>
        <dbReference type="Proteomes" id="UP000549394"/>
    </source>
</evidence>
<dbReference type="InterPro" id="IPR000594">
    <property type="entry name" value="ThiF_NAD_FAD-bd"/>
</dbReference>
<dbReference type="InterPro" id="IPR029752">
    <property type="entry name" value="D-isomer_DH_CS1"/>
</dbReference>
<sequence>MSEVENLKKRIKELEEQLLTANESKRQKIVEMSSEVVDSNPYSRLMALKRMGIVDEYEKIRNYTVAVVGVGGVGSVTAEMLTRCGIGKLILFDYDKVELANMNRLFFQPHQAGLSKVDAAVKTLQSINPDVTFEAHNYNITTMDNFDHFMSRIKCGSLEGKNVDLVLSCVDNFEARMAINTACNELGQFWMESGVSENAVSGHIQFIKPGETACFGCSPPLIVATKTDEKTLKREGVCAASLPTTMGIVAGLLVQNTLKYLLKFGEVSYYLGYGALKDHFPTMVLKPNQECDDRFCREQQELFKVG</sequence>
<evidence type="ECO:0000256" key="8">
    <source>
        <dbReference type="SAM" id="Coils"/>
    </source>
</evidence>
<dbReference type="FunFam" id="3.40.50.720:FF:000066">
    <property type="entry name" value="Putative ubiquitin-like modifier-activating enzyme 5"/>
    <property type="match status" value="1"/>
</dbReference>
<dbReference type="GO" id="GO:0046872">
    <property type="term" value="F:metal ion binding"/>
    <property type="evidence" value="ECO:0007669"/>
    <property type="project" value="UniProtKB-KW"/>
</dbReference>
<evidence type="ECO:0000256" key="5">
    <source>
        <dbReference type="ARBA" id="ARBA00022786"/>
    </source>
</evidence>
<keyword evidence="4" id="KW-0547">Nucleotide-binding</keyword>
<keyword evidence="11" id="KW-1185">Reference proteome</keyword>
<evidence type="ECO:0000256" key="2">
    <source>
        <dbReference type="ARBA" id="ARBA00016279"/>
    </source>
</evidence>
<proteinExistence type="inferred from homology"/>
<dbReference type="OrthoDB" id="206053at2759"/>
<dbReference type="InterPro" id="IPR035985">
    <property type="entry name" value="Ubiquitin-activating_enz"/>
</dbReference>
<dbReference type="PANTHER" id="PTHR10953">
    <property type="entry name" value="UBIQUITIN-ACTIVATING ENZYME E1"/>
    <property type="match status" value="1"/>
</dbReference>
<keyword evidence="6" id="KW-0862">Zinc</keyword>
<feature type="domain" description="THIF-type NAD/FAD binding fold" evidence="9">
    <location>
        <begin position="42"/>
        <end position="291"/>
    </location>
</feature>
<protein>
    <recommendedName>
        <fullName evidence="2">Ubiquitin-like modifier-activating enzyme 5</fullName>
    </recommendedName>
</protein>
<dbReference type="Proteomes" id="UP000549394">
    <property type="component" value="Unassembled WGS sequence"/>
</dbReference>
<organism evidence="10 11">
    <name type="scientific">Dimorphilus gyrociliatus</name>
    <dbReference type="NCBI Taxonomy" id="2664684"/>
    <lineage>
        <taxon>Eukaryota</taxon>
        <taxon>Metazoa</taxon>
        <taxon>Spiralia</taxon>
        <taxon>Lophotrochozoa</taxon>
        <taxon>Annelida</taxon>
        <taxon>Polychaeta</taxon>
        <taxon>Polychaeta incertae sedis</taxon>
        <taxon>Dinophilidae</taxon>
        <taxon>Dimorphilus</taxon>
    </lineage>
</organism>
<dbReference type="GO" id="GO:0071566">
    <property type="term" value="F:UFM1 activating enzyme activity"/>
    <property type="evidence" value="ECO:0007669"/>
    <property type="project" value="TreeGrafter"/>
</dbReference>
<feature type="coiled-coil region" evidence="8">
    <location>
        <begin position="4"/>
        <end position="31"/>
    </location>
</feature>
<dbReference type="GO" id="GO:0005524">
    <property type="term" value="F:ATP binding"/>
    <property type="evidence" value="ECO:0007669"/>
    <property type="project" value="UniProtKB-KW"/>
</dbReference>
<dbReference type="InterPro" id="IPR045886">
    <property type="entry name" value="ThiF/MoeB/HesA"/>
</dbReference>
<dbReference type="GO" id="GO:0005829">
    <property type="term" value="C:cytosol"/>
    <property type="evidence" value="ECO:0007669"/>
    <property type="project" value="TreeGrafter"/>
</dbReference>
<dbReference type="PROSITE" id="PS00065">
    <property type="entry name" value="D_2_HYDROXYACID_DH_1"/>
    <property type="match status" value="1"/>
</dbReference>
<keyword evidence="5" id="KW-0833">Ubl conjugation pathway</keyword>
<name>A0A7I8WC55_9ANNE</name>
<dbReference type="PANTHER" id="PTHR10953:SF9">
    <property type="entry name" value="UBIQUITIN-LIKE MODIFIER-ACTIVATING ENZYME 5"/>
    <property type="match status" value="1"/>
</dbReference>
<evidence type="ECO:0000259" key="9">
    <source>
        <dbReference type="Pfam" id="PF00899"/>
    </source>
</evidence>
<gene>
    <name evidence="10" type="ORF">DGYR_LOCUS13078</name>
</gene>
<evidence type="ECO:0000256" key="6">
    <source>
        <dbReference type="ARBA" id="ARBA00022833"/>
    </source>
</evidence>
<evidence type="ECO:0000256" key="4">
    <source>
        <dbReference type="ARBA" id="ARBA00022741"/>
    </source>
</evidence>
<evidence type="ECO:0000313" key="10">
    <source>
        <dbReference type="EMBL" id="CAD5125753.1"/>
    </source>
</evidence>
<evidence type="ECO:0000256" key="3">
    <source>
        <dbReference type="ARBA" id="ARBA00022723"/>
    </source>
</evidence>
<dbReference type="EMBL" id="CAJFCJ010000028">
    <property type="protein sequence ID" value="CAD5125753.1"/>
    <property type="molecule type" value="Genomic_DNA"/>
</dbReference>
<reference evidence="10 11" key="1">
    <citation type="submission" date="2020-08" db="EMBL/GenBank/DDBJ databases">
        <authorList>
            <person name="Hejnol A."/>
        </authorList>
    </citation>
    <scope>NUCLEOTIDE SEQUENCE [LARGE SCALE GENOMIC DNA]</scope>
</reference>
<evidence type="ECO:0000256" key="7">
    <source>
        <dbReference type="ARBA" id="ARBA00022840"/>
    </source>
</evidence>
<dbReference type="GO" id="GO:0071569">
    <property type="term" value="P:protein ufmylation"/>
    <property type="evidence" value="ECO:0007669"/>
    <property type="project" value="TreeGrafter"/>
</dbReference>
<dbReference type="Gene3D" id="3.40.50.720">
    <property type="entry name" value="NAD(P)-binding Rossmann-like Domain"/>
    <property type="match status" value="1"/>
</dbReference>
<accession>A0A7I8WC55</accession>
<keyword evidence="8" id="KW-0175">Coiled coil</keyword>
<dbReference type="AlphaFoldDB" id="A0A7I8WC55"/>
<comment type="similarity">
    <text evidence="1">Belongs to the ubiquitin-activating E1 family. UBA5 subfamily.</text>
</comment>
<dbReference type="Pfam" id="PF00899">
    <property type="entry name" value="ThiF"/>
    <property type="match status" value="1"/>
</dbReference>
<evidence type="ECO:0000256" key="1">
    <source>
        <dbReference type="ARBA" id="ARBA00005339"/>
    </source>
</evidence>
<comment type="caution">
    <text evidence="10">The sequence shown here is derived from an EMBL/GenBank/DDBJ whole genome shotgun (WGS) entry which is preliminary data.</text>
</comment>